<dbReference type="InterPro" id="IPR050275">
    <property type="entry name" value="PGM_Phosphatase"/>
</dbReference>
<organism evidence="2 3">
    <name type="scientific">Monilinia laxa</name>
    <name type="common">Brown rot fungus</name>
    <name type="synonym">Sclerotinia laxa</name>
    <dbReference type="NCBI Taxonomy" id="61186"/>
    <lineage>
        <taxon>Eukaryota</taxon>
        <taxon>Fungi</taxon>
        <taxon>Dikarya</taxon>
        <taxon>Ascomycota</taxon>
        <taxon>Pezizomycotina</taxon>
        <taxon>Leotiomycetes</taxon>
        <taxon>Helotiales</taxon>
        <taxon>Sclerotiniaceae</taxon>
        <taxon>Monilinia</taxon>
    </lineage>
</organism>
<dbReference type="CDD" id="cd07067">
    <property type="entry name" value="HP_PGM_like"/>
    <property type="match status" value="1"/>
</dbReference>
<dbReference type="SUPFAM" id="SSF53254">
    <property type="entry name" value="Phosphoglycerate mutase-like"/>
    <property type="match status" value="1"/>
</dbReference>
<protein>
    <recommendedName>
        <fullName evidence="4">Phosphoglycerate mutase</fullName>
    </recommendedName>
</protein>
<dbReference type="PANTHER" id="PTHR48100:SF54">
    <property type="entry name" value="PHOSPHATASE SPAC5H10.03-RELATED"/>
    <property type="match status" value="1"/>
</dbReference>
<evidence type="ECO:0000313" key="3">
    <source>
        <dbReference type="Proteomes" id="UP000326757"/>
    </source>
</evidence>
<dbReference type="InterPro" id="IPR029033">
    <property type="entry name" value="His_PPase_superfam"/>
</dbReference>
<dbReference type="SMART" id="SM00855">
    <property type="entry name" value="PGAM"/>
    <property type="match status" value="1"/>
</dbReference>
<reference evidence="2 3" key="1">
    <citation type="submission" date="2019-06" db="EMBL/GenBank/DDBJ databases">
        <title>Genome Sequence of the Brown Rot Fungal Pathogen Monilinia laxa.</title>
        <authorList>
            <person name="De Miccolis Angelini R.M."/>
            <person name="Landi L."/>
            <person name="Abate D."/>
            <person name="Pollastro S."/>
            <person name="Romanazzi G."/>
            <person name="Faretra F."/>
        </authorList>
    </citation>
    <scope>NUCLEOTIDE SEQUENCE [LARGE SCALE GENOMIC DNA]</scope>
    <source>
        <strain evidence="2 3">Mlax316</strain>
    </source>
</reference>
<dbReference type="AlphaFoldDB" id="A0A5N6JXR4"/>
<keyword evidence="3" id="KW-1185">Reference proteome</keyword>
<sequence length="264" mass="29013">MTITLHFVRHAQGFHNLSIENHALPDPLLTPTGLTQCHSLSQTFPDPSRITHIVASPLRRTLYTALYSFPTFTSHGAKIIALPEIQETSSLPCDTGSAPAALAAEFAGTVDLRLVGEGWNSKVGRWESSAPAIEARAREARLWLRELAVAAEWESQADVNIVVVSHGNLLHYVTDDWEDSSLFVGTGWSNTEFRSYHFSAPGTSDLNAAITETHASRQRRKGTAKPLTADEQGASKLAAENKWQKDGFQRKVEREEGKEVEVVG</sequence>
<dbReference type="EMBL" id="VIGI01000011">
    <property type="protein sequence ID" value="KAB8293944.1"/>
    <property type="molecule type" value="Genomic_DNA"/>
</dbReference>
<evidence type="ECO:0000256" key="1">
    <source>
        <dbReference type="SAM" id="MobiDB-lite"/>
    </source>
</evidence>
<evidence type="ECO:0000313" key="2">
    <source>
        <dbReference type="EMBL" id="KAB8293944.1"/>
    </source>
</evidence>
<dbReference type="Proteomes" id="UP000326757">
    <property type="component" value="Unassembled WGS sequence"/>
</dbReference>
<dbReference type="Gene3D" id="3.40.50.1240">
    <property type="entry name" value="Phosphoglycerate mutase-like"/>
    <property type="match status" value="1"/>
</dbReference>
<comment type="caution">
    <text evidence="2">The sequence shown here is derived from an EMBL/GenBank/DDBJ whole genome shotgun (WGS) entry which is preliminary data.</text>
</comment>
<evidence type="ECO:0008006" key="4">
    <source>
        <dbReference type="Google" id="ProtNLM"/>
    </source>
</evidence>
<proteinExistence type="predicted"/>
<name>A0A5N6JXR4_MONLA</name>
<dbReference type="GO" id="GO:0016791">
    <property type="term" value="F:phosphatase activity"/>
    <property type="evidence" value="ECO:0007669"/>
    <property type="project" value="TreeGrafter"/>
</dbReference>
<dbReference type="InterPro" id="IPR013078">
    <property type="entry name" value="His_Pase_superF_clade-1"/>
</dbReference>
<dbReference type="PANTHER" id="PTHR48100">
    <property type="entry name" value="BROAD-SPECIFICITY PHOSPHATASE YOR283W-RELATED"/>
    <property type="match status" value="1"/>
</dbReference>
<feature type="region of interest" description="Disordered" evidence="1">
    <location>
        <begin position="214"/>
        <end position="240"/>
    </location>
</feature>
<dbReference type="Pfam" id="PF00300">
    <property type="entry name" value="His_Phos_1"/>
    <property type="match status" value="1"/>
</dbReference>
<accession>A0A5N6JXR4</accession>
<dbReference type="GO" id="GO:0005737">
    <property type="term" value="C:cytoplasm"/>
    <property type="evidence" value="ECO:0007669"/>
    <property type="project" value="TreeGrafter"/>
</dbReference>
<dbReference type="OrthoDB" id="496981at2759"/>
<gene>
    <name evidence="2" type="ORF">EYC80_009417</name>
</gene>